<dbReference type="InterPro" id="IPR017871">
    <property type="entry name" value="ABC_transporter-like_CS"/>
</dbReference>
<organism evidence="6 7">
    <name type="scientific">Desulfobaculum bizertense DSM 18034</name>
    <dbReference type="NCBI Taxonomy" id="1121442"/>
    <lineage>
        <taxon>Bacteria</taxon>
        <taxon>Pseudomonadati</taxon>
        <taxon>Thermodesulfobacteriota</taxon>
        <taxon>Desulfovibrionia</taxon>
        <taxon>Desulfovibrionales</taxon>
        <taxon>Desulfovibrionaceae</taxon>
        <taxon>Desulfobaculum</taxon>
    </lineage>
</organism>
<dbReference type="CDD" id="cd03220">
    <property type="entry name" value="ABC_KpsT_Wzt"/>
    <property type="match status" value="1"/>
</dbReference>
<dbReference type="InterPro" id="IPR003439">
    <property type="entry name" value="ABC_transporter-like_ATP-bd"/>
</dbReference>
<protein>
    <submittedName>
        <fullName evidence="6">ABC-type polysaccharide/polyol phosphate transport system, ATPase component</fullName>
    </submittedName>
</protein>
<dbReference type="EMBL" id="FUYA01000002">
    <property type="protein sequence ID" value="SKA67208.1"/>
    <property type="molecule type" value="Genomic_DNA"/>
</dbReference>
<dbReference type="GO" id="GO:0140359">
    <property type="term" value="F:ABC-type transporter activity"/>
    <property type="evidence" value="ECO:0007669"/>
    <property type="project" value="InterPro"/>
</dbReference>
<evidence type="ECO:0000313" key="6">
    <source>
        <dbReference type="EMBL" id="SKA67208.1"/>
    </source>
</evidence>
<evidence type="ECO:0000256" key="3">
    <source>
        <dbReference type="ARBA" id="ARBA00022741"/>
    </source>
</evidence>
<sequence length="239" mass="26586">MKEPLLELHDISLSFRRKKTLRELLSFSPRKTPFHALRNISLSLNEGEVLGIIGRNGSGKSTLSRLCAGVYHPDSGTRIVRGKAQLLSLGAGFQNQLTGRENVFINGSFLGLSYPEIEKRFPAIAEFADIGEFINEPVKTYSSGMRSRLAFAIATAIRPDILILDEVMATGDKPFQQKALDRMQNLRELAKAALVVSHSPGTLRKICTRIIWMHQGQCIDSGLPETILDKYNSFWAQKG</sequence>
<dbReference type="InterPro" id="IPR050683">
    <property type="entry name" value="Bact_Polysacc_Export_ATP-bd"/>
</dbReference>
<dbReference type="SUPFAM" id="SSF52540">
    <property type="entry name" value="P-loop containing nucleoside triphosphate hydrolases"/>
    <property type="match status" value="1"/>
</dbReference>
<gene>
    <name evidence="6" type="ORF">SAMN02745702_00783</name>
</gene>
<dbReference type="PROSITE" id="PS50893">
    <property type="entry name" value="ABC_TRANSPORTER_2"/>
    <property type="match status" value="1"/>
</dbReference>
<comment type="similarity">
    <text evidence="1">Belongs to the ABC transporter superfamily.</text>
</comment>
<keyword evidence="7" id="KW-1185">Reference proteome</keyword>
<dbReference type="InterPro" id="IPR003593">
    <property type="entry name" value="AAA+_ATPase"/>
</dbReference>
<dbReference type="PANTHER" id="PTHR46743:SF2">
    <property type="entry name" value="TEICHOIC ACIDS EXPORT ATP-BINDING PROTEIN TAGH"/>
    <property type="match status" value="1"/>
</dbReference>
<keyword evidence="2" id="KW-0813">Transport</keyword>
<keyword evidence="4" id="KW-0067">ATP-binding</keyword>
<dbReference type="InterPro" id="IPR027417">
    <property type="entry name" value="P-loop_NTPase"/>
</dbReference>
<dbReference type="Pfam" id="PF00005">
    <property type="entry name" value="ABC_tran"/>
    <property type="match status" value="1"/>
</dbReference>
<evidence type="ECO:0000256" key="1">
    <source>
        <dbReference type="ARBA" id="ARBA00005417"/>
    </source>
</evidence>
<dbReference type="InterPro" id="IPR015860">
    <property type="entry name" value="ABC_transpr_TagH-like"/>
</dbReference>
<feature type="domain" description="ABC transporter" evidence="5">
    <location>
        <begin position="6"/>
        <end position="238"/>
    </location>
</feature>
<keyword evidence="3" id="KW-0547">Nucleotide-binding</keyword>
<dbReference type="GO" id="GO:0016020">
    <property type="term" value="C:membrane"/>
    <property type="evidence" value="ECO:0007669"/>
    <property type="project" value="InterPro"/>
</dbReference>
<reference evidence="6 7" key="1">
    <citation type="submission" date="2017-02" db="EMBL/GenBank/DDBJ databases">
        <authorList>
            <person name="Peterson S.W."/>
        </authorList>
    </citation>
    <scope>NUCLEOTIDE SEQUENCE [LARGE SCALE GENOMIC DNA]</scope>
    <source>
        <strain evidence="6 7">DSM 18034</strain>
    </source>
</reference>
<accession>A0A1T4VQS7</accession>
<evidence type="ECO:0000313" key="7">
    <source>
        <dbReference type="Proteomes" id="UP000189733"/>
    </source>
</evidence>
<dbReference type="PANTHER" id="PTHR46743">
    <property type="entry name" value="TEICHOIC ACIDS EXPORT ATP-BINDING PROTEIN TAGH"/>
    <property type="match status" value="1"/>
</dbReference>
<dbReference type="AlphaFoldDB" id="A0A1T4VQS7"/>
<evidence type="ECO:0000256" key="2">
    <source>
        <dbReference type="ARBA" id="ARBA00022448"/>
    </source>
</evidence>
<dbReference type="PROSITE" id="PS00211">
    <property type="entry name" value="ABC_TRANSPORTER_1"/>
    <property type="match status" value="1"/>
</dbReference>
<dbReference type="GO" id="GO:0016887">
    <property type="term" value="F:ATP hydrolysis activity"/>
    <property type="evidence" value="ECO:0007669"/>
    <property type="project" value="InterPro"/>
</dbReference>
<dbReference type="GO" id="GO:0005524">
    <property type="term" value="F:ATP binding"/>
    <property type="evidence" value="ECO:0007669"/>
    <property type="project" value="UniProtKB-KW"/>
</dbReference>
<dbReference type="Proteomes" id="UP000189733">
    <property type="component" value="Unassembled WGS sequence"/>
</dbReference>
<evidence type="ECO:0000256" key="4">
    <source>
        <dbReference type="ARBA" id="ARBA00022840"/>
    </source>
</evidence>
<dbReference type="RefSeq" id="WP_078684093.1">
    <property type="nucleotide sequence ID" value="NZ_FUYA01000002.1"/>
</dbReference>
<dbReference type="Gene3D" id="3.40.50.300">
    <property type="entry name" value="P-loop containing nucleotide triphosphate hydrolases"/>
    <property type="match status" value="1"/>
</dbReference>
<proteinExistence type="inferred from homology"/>
<name>A0A1T4VQS7_9BACT</name>
<evidence type="ECO:0000259" key="5">
    <source>
        <dbReference type="PROSITE" id="PS50893"/>
    </source>
</evidence>
<dbReference type="OrthoDB" id="9809450at2"/>
<dbReference type="SMART" id="SM00382">
    <property type="entry name" value="AAA"/>
    <property type="match status" value="1"/>
</dbReference>
<dbReference type="STRING" id="1121442.SAMN02745702_00783"/>